<sequence>MQTTKRKALPYIIGLHLAFLLFEADFYCLAIWQSHELHNQPVYSFGQAEYLSVMCWSGICLVFVCLEAIDWVMHFDRNGSVKYKFYKAFYYEDQSYLKETEKRKLVQKMRCLSTKKWTKVLEAFVKTYKPPSRDDKKMAVGEIAASLADYLSDLDITKSDTIMGLFILHWQTMQWIGGNSVVNANYVLQQTDPVSTDIADKMPNYETYAPKDILDKQWLHISRLRQYAHFINASYGWIYYSAVNMCNCTAASRLYEKLSCRNKAVPERQRDFEQGIRGPGCCLCAGRNAYLAAFLEMSGLHVESVLLFEFSESFYDATVMLVIDDLTKAIVLIVRGTLNTNETLVDMLALAEPLRPEDQELPPEERFIAHGGMVKVARNLCEKMLKAYAFEPPGALMNERLSEYTKDFLVSTIFGCDVIGRLGVATLEDLRARLMHALVVCNISKPRLMFGHFVRLICGFLSPCCQRSDIADIDRLLSPEAKAKLLDPDLDDVYNSPIGGSLKDNKAEVLFGVSHVDRLRSTDRSLMNWKKPEARKLLRLSRPVSRRVWLDPEEALTIDKLLSSLPDGRCGARVLHVLNVDRDFEIPGVPQFKK</sequence>
<evidence type="ECO:0000256" key="4">
    <source>
        <dbReference type="SAM" id="Phobius"/>
    </source>
</evidence>
<feature type="transmembrane region" description="Helical" evidence="4">
    <location>
        <begin position="53"/>
        <end position="73"/>
    </location>
</feature>
<dbReference type="PANTHER" id="PTHR45792:SF8">
    <property type="entry name" value="DIACYLGLYCEROL LIPASE-ALPHA"/>
    <property type="match status" value="1"/>
</dbReference>
<proteinExistence type="predicted"/>
<dbReference type="GO" id="GO:0016298">
    <property type="term" value="F:lipase activity"/>
    <property type="evidence" value="ECO:0007669"/>
    <property type="project" value="TreeGrafter"/>
</dbReference>
<dbReference type="OrthoDB" id="438440at2759"/>
<keyword evidence="3" id="KW-0443">Lipid metabolism</keyword>
<dbReference type="InterPro" id="IPR052214">
    <property type="entry name" value="DAG_Lipase-Related"/>
</dbReference>
<dbReference type="GO" id="GO:0016042">
    <property type="term" value="P:lipid catabolic process"/>
    <property type="evidence" value="ECO:0007669"/>
    <property type="project" value="UniProtKB-KW"/>
</dbReference>
<dbReference type="InterPro" id="IPR029058">
    <property type="entry name" value="AB_hydrolase_fold"/>
</dbReference>
<evidence type="ECO:0000313" key="5">
    <source>
        <dbReference type="EMBL" id="VDK75986.1"/>
    </source>
</evidence>
<accession>A0A3P6SM69</accession>
<reference evidence="5 6" key="1">
    <citation type="submission" date="2018-11" db="EMBL/GenBank/DDBJ databases">
        <authorList>
            <consortium name="Pathogen Informatics"/>
        </authorList>
    </citation>
    <scope>NUCLEOTIDE SEQUENCE [LARGE SCALE GENOMIC DNA]</scope>
</reference>
<evidence type="ECO:0000256" key="1">
    <source>
        <dbReference type="ARBA" id="ARBA00022801"/>
    </source>
</evidence>
<organism evidence="5 6">
    <name type="scientific">Dibothriocephalus latus</name>
    <name type="common">Fish tapeworm</name>
    <name type="synonym">Diphyllobothrium latum</name>
    <dbReference type="NCBI Taxonomy" id="60516"/>
    <lineage>
        <taxon>Eukaryota</taxon>
        <taxon>Metazoa</taxon>
        <taxon>Spiralia</taxon>
        <taxon>Lophotrochozoa</taxon>
        <taxon>Platyhelminthes</taxon>
        <taxon>Cestoda</taxon>
        <taxon>Eucestoda</taxon>
        <taxon>Diphyllobothriidea</taxon>
        <taxon>Diphyllobothriidae</taxon>
        <taxon>Dibothriocephalus</taxon>
    </lineage>
</organism>
<name>A0A3P6SM69_DIBLA</name>
<dbReference type="Gene3D" id="3.40.50.1820">
    <property type="entry name" value="alpha/beta hydrolase"/>
    <property type="match status" value="1"/>
</dbReference>
<dbReference type="AlphaFoldDB" id="A0A3P6SM69"/>
<evidence type="ECO:0000313" key="6">
    <source>
        <dbReference type="Proteomes" id="UP000281553"/>
    </source>
</evidence>
<keyword evidence="4" id="KW-0812">Transmembrane</keyword>
<keyword evidence="6" id="KW-1185">Reference proteome</keyword>
<protein>
    <submittedName>
        <fullName evidence="5">Uncharacterized protein</fullName>
    </submittedName>
</protein>
<keyword evidence="4" id="KW-1133">Transmembrane helix</keyword>
<dbReference type="PANTHER" id="PTHR45792">
    <property type="entry name" value="DIACYLGLYCEROL LIPASE HOMOLOG-RELATED"/>
    <property type="match status" value="1"/>
</dbReference>
<keyword evidence="4" id="KW-0472">Membrane</keyword>
<gene>
    <name evidence="5" type="ORF">DILT_LOCUS2713</name>
</gene>
<evidence type="ECO:0000256" key="2">
    <source>
        <dbReference type="ARBA" id="ARBA00022963"/>
    </source>
</evidence>
<dbReference type="Proteomes" id="UP000281553">
    <property type="component" value="Unassembled WGS sequence"/>
</dbReference>
<keyword evidence="2" id="KW-0442">Lipid degradation</keyword>
<keyword evidence="1" id="KW-0378">Hydrolase</keyword>
<feature type="transmembrane region" description="Helical" evidence="4">
    <location>
        <begin position="12"/>
        <end position="33"/>
    </location>
</feature>
<dbReference type="EMBL" id="UYRU01042511">
    <property type="protein sequence ID" value="VDK75986.1"/>
    <property type="molecule type" value="Genomic_DNA"/>
</dbReference>
<evidence type="ECO:0000256" key="3">
    <source>
        <dbReference type="ARBA" id="ARBA00023098"/>
    </source>
</evidence>